<dbReference type="Gene3D" id="3.40.50.1000">
    <property type="entry name" value="HAD superfamily/HAD-like"/>
    <property type="match status" value="1"/>
</dbReference>
<keyword evidence="2" id="KW-1185">Reference proteome</keyword>
<dbReference type="CDD" id="cd07516">
    <property type="entry name" value="HAD_Pase"/>
    <property type="match status" value="1"/>
</dbReference>
<dbReference type="EMBL" id="CP001291">
    <property type="protein sequence ID" value="ACK71623.1"/>
    <property type="molecule type" value="Genomic_DNA"/>
</dbReference>
<organism evidence="1 2">
    <name type="scientific">Gloeothece citriformis (strain PCC 7424)</name>
    <name type="common">Cyanothece sp. (strain PCC 7424)</name>
    <dbReference type="NCBI Taxonomy" id="65393"/>
    <lineage>
        <taxon>Bacteria</taxon>
        <taxon>Bacillati</taxon>
        <taxon>Cyanobacteriota</taxon>
        <taxon>Cyanophyceae</taxon>
        <taxon>Oscillatoriophycideae</taxon>
        <taxon>Chroococcales</taxon>
        <taxon>Aphanothecaceae</taxon>
        <taxon>Gloeothece</taxon>
        <taxon>Gloeothece citriformis</taxon>
    </lineage>
</organism>
<reference evidence="2" key="1">
    <citation type="journal article" date="2011" name="MBio">
        <title>Novel metabolic attributes of the genus Cyanothece, comprising a group of unicellular nitrogen-fixing Cyanobacteria.</title>
        <authorList>
            <person name="Bandyopadhyay A."/>
            <person name="Elvitigala T."/>
            <person name="Welsh E."/>
            <person name="Stockel J."/>
            <person name="Liberton M."/>
            <person name="Min H."/>
            <person name="Sherman L.A."/>
            <person name="Pakrasi H.B."/>
        </authorList>
    </citation>
    <scope>NUCLEOTIDE SEQUENCE [LARGE SCALE GENOMIC DNA]</scope>
    <source>
        <strain evidence="2">PCC 7424</strain>
    </source>
</reference>
<dbReference type="OrthoDB" id="9781413at2"/>
<dbReference type="GO" id="GO:0016791">
    <property type="term" value="F:phosphatase activity"/>
    <property type="evidence" value="ECO:0007669"/>
    <property type="project" value="UniProtKB-ARBA"/>
</dbReference>
<dbReference type="PROSITE" id="PS01229">
    <property type="entry name" value="COF_2"/>
    <property type="match status" value="1"/>
</dbReference>
<dbReference type="GO" id="GO:0005829">
    <property type="term" value="C:cytosol"/>
    <property type="evidence" value="ECO:0007669"/>
    <property type="project" value="TreeGrafter"/>
</dbReference>
<dbReference type="InterPro" id="IPR023214">
    <property type="entry name" value="HAD_sf"/>
</dbReference>
<dbReference type="Proteomes" id="UP000002384">
    <property type="component" value="Chromosome"/>
</dbReference>
<dbReference type="RefSeq" id="WP_015955220.1">
    <property type="nucleotide sequence ID" value="NC_011729.1"/>
</dbReference>
<dbReference type="PANTHER" id="PTHR10000">
    <property type="entry name" value="PHOSPHOSERINE PHOSPHATASE"/>
    <property type="match status" value="1"/>
</dbReference>
<sequence>MDIRLLVLDIDGTIAGYSNQVSQTVKQAVQTAKAEGIQVAIATGRMYHSALRFHATVGSELPLIAYNGAWIQDPKTQTIHRHIPVSQPVALTLLNYFEQPEWRSSLDAFCYINDQLYVRKLNDYTQNYALRSGVEAVEVGDLREVITETPTTKVLALCQDADTAQKLLTSVQVLYKADELYLTQSSATHFEATNPEATKGTAVRYLAEELLGLSADQVMAIGDNHNDIEMLKYVGVSVVMGNAPTAVQEFADWVAPDVEEDGVAAAIEKFLLN</sequence>
<dbReference type="STRING" id="65393.PCC7424_3223"/>
<dbReference type="Pfam" id="PF08282">
    <property type="entry name" value="Hydrolase_3"/>
    <property type="match status" value="1"/>
</dbReference>
<dbReference type="SFLD" id="SFLDG01140">
    <property type="entry name" value="C2.B:_Phosphomannomutase_and_P"/>
    <property type="match status" value="1"/>
</dbReference>
<dbReference type="InterPro" id="IPR036412">
    <property type="entry name" value="HAD-like_sf"/>
</dbReference>
<name>B7KCS2_GLOC7</name>
<protein>
    <submittedName>
        <fullName evidence="1">Cof-like hydrolase</fullName>
    </submittedName>
</protein>
<gene>
    <name evidence="1" type="ordered locus">PCC7424_3223</name>
</gene>
<evidence type="ECO:0000313" key="2">
    <source>
        <dbReference type="Proteomes" id="UP000002384"/>
    </source>
</evidence>
<dbReference type="KEGG" id="cyc:PCC7424_3223"/>
<evidence type="ECO:0000313" key="1">
    <source>
        <dbReference type="EMBL" id="ACK71623.1"/>
    </source>
</evidence>
<dbReference type="SFLD" id="SFLDS00003">
    <property type="entry name" value="Haloacid_Dehalogenase"/>
    <property type="match status" value="1"/>
</dbReference>
<dbReference type="HOGENOM" id="CLU_044146_0_1_3"/>
<proteinExistence type="predicted"/>
<dbReference type="SUPFAM" id="SSF56784">
    <property type="entry name" value="HAD-like"/>
    <property type="match status" value="1"/>
</dbReference>
<dbReference type="Gene3D" id="3.30.1240.10">
    <property type="match status" value="1"/>
</dbReference>
<dbReference type="eggNOG" id="COG0561">
    <property type="taxonomic scope" value="Bacteria"/>
</dbReference>
<dbReference type="NCBIfam" id="TIGR01484">
    <property type="entry name" value="HAD-SF-IIB"/>
    <property type="match status" value="1"/>
</dbReference>
<keyword evidence="1" id="KW-0378">Hydrolase</keyword>
<dbReference type="PANTHER" id="PTHR10000:SF8">
    <property type="entry name" value="HAD SUPERFAMILY HYDROLASE-LIKE, TYPE 3"/>
    <property type="match status" value="1"/>
</dbReference>
<dbReference type="InterPro" id="IPR006379">
    <property type="entry name" value="HAD-SF_hydro_IIB"/>
</dbReference>
<dbReference type="AlphaFoldDB" id="B7KCS2"/>
<dbReference type="GO" id="GO:0000287">
    <property type="term" value="F:magnesium ion binding"/>
    <property type="evidence" value="ECO:0007669"/>
    <property type="project" value="TreeGrafter"/>
</dbReference>
<dbReference type="InterPro" id="IPR000150">
    <property type="entry name" value="Cof"/>
</dbReference>
<dbReference type="NCBIfam" id="TIGR00099">
    <property type="entry name" value="Cof-subfamily"/>
    <property type="match status" value="1"/>
</dbReference>
<accession>B7KCS2</accession>